<feature type="domain" description="Peripheral subunit-binding (PSBD)" evidence="6">
    <location>
        <begin position="147"/>
        <end position="184"/>
    </location>
</feature>
<sequence length="467" mass="50247">MAATRLMRACFSHVMCRNIFTKSVCYAPIQVQMPALSPTMEEGTIIKWLIAEGDKLEVGDAMCEVETDKAVVTMEANEDGTLAKILVPEGTKNVKISVPIAILAEDGEDISTIDFKSMMNVTKAETATNTLALQETQAVQPSKTSSLLSPAVRQALLHYQIDSKNVIGTGPKGIILKGDILKYVSVNNLKPQNFLSMESKPAVTVGASSTAKPITAVELTEDKIQDSKLQDSTSVDIELSNVRKVIAKRLTESKQTIPHAYSSTDCIIDKVLAMRKQFSQDGVKLSVNDFIIKAVALTLKQVPEVNCVWTEGKSKQVDSVDVSVAVATDGGLITPIVKDTSGKGLSTISDEVRDLASRARNGKLKPEEFQGGTFTISNLGMFGIREFTAVINPPQACILAVGGTRLSSTPGLIDLDNDDVTGVAAEIHSVMTVTMSSDARVVDDELASTFLAKLKQNVENPMRLVLN</sequence>
<dbReference type="PANTHER" id="PTHR23151:SF90">
    <property type="entry name" value="DIHYDROLIPOYLLYSINE-RESIDUE ACETYLTRANSFERASE COMPONENT OF PYRUVATE DEHYDROGENASE COMPLEX, MITOCHONDRIAL-RELATED"/>
    <property type="match status" value="1"/>
</dbReference>
<comment type="caution">
    <text evidence="7">The sequence shown here is derived from an EMBL/GenBank/DDBJ whole genome shotgun (WGS) entry which is preliminary data.</text>
</comment>
<evidence type="ECO:0000259" key="6">
    <source>
        <dbReference type="PROSITE" id="PS51826"/>
    </source>
</evidence>
<dbReference type="PROSITE" id="PS00189">
    <property type="entry name" value="LIPOYL"/>
    <property type="match status" value="1"/>
</dbReference>
<evidence type="ECO:0000259" key="5">
    <source>
        <dbReference type="PROSITE" id="PS50968"/>
    </source>
</evidence>
<reference evidence="7 8" key="1">
    <citation type="submission" date="2024-02" db="EMBL/GenBank/DDBJ databases">
        <authorList>
            <person name="Daric V."/>
            <person name="Darras S."/>
        </authorList>
    </citation>
    <scope>NUCLEOTIDE SEQUENCE [LARGE SCALE GENOMIC DNA]</scope>
</reference>
<name>A0ABP0GKK4_CLALP</name>
<dbReference type="InterPro" id="IPR000089">
    <property type="entry name" value="Biotin_lipoyl"/>
</dbReference>
<dbReference type="InterPro" id="IPR004167">
    <property type="entry name" value="PSBD"/>
</dbReference>
<evidence type="ECO:0000256" key="4">
    <source>
        <dbReference type="RuleBase" id="RU003423"/>
    </source>
</evidence>
<gene>
    <name evidence="7" type="ORF">CVLEPA_LOCUS24880</name>
</gene>
<protein>
    <recommendedName>
        <fullName evidence="4">Dihydrolipoamide acetyltransferase component of pyruvate dehydrogenase complex</fullName>
        <ecNumber evidence="4">2.3.1.-</ecNumber>
    </recommendedName>
</protein>
<dbReference type="Gene3D" id="3.30.559.10">
    <property type="entry name" value="Chloramphenicol acetyltransferase-like domain"/>
    <property type="match status" value="1"/>
</dbReference>
<comment type="cofactor">
    <cofactor evidence="4">
        <name>(R)-lipoate</name>
        <dbReference type="ChEBI" id="CHEBI:83088"/>
    </cofactor>
</comment>
<dbReference type="SUPFAM" id="SSF52777">
    <property type="entry name" value="CoA-dependent acyltransferases"/>
    <property type="match status" value="1"/>
</dbReference>
<dbReference type="Pfam" id="PF02817">
    <property type="entry name" value="E3_binding"/>
    <property type="match status" value="1"/>
</dbReference>
<keyword evidence="2 4" id="KW-0450">Lipoyl</keyword>
<dbReference type="PROSITE" id="PS50968">
    <property type="entry name" value="BIOTINYL_LIPOYL"/>
    <property type="match status" value="1"/>
</dbReference>
<dbReference type="PANTHER" id="PTHR23151">
    <property type="entry name" value="DIHYDROLIPOAMIDE ACETYL/SUCCINYL-TRANSFERASE-RELATED"/>
    <property type="match status" value="1"/>
</dbReference>
<comment type="similarity">
    <text evidence="1 4">Belongs to the 2-oxoacid dehydrogenase family.</text>
</comment>
<evidence type="ECO:0000256" key="2">
    <source>
        <dbReference type="ARBA" id="ARBA00022823"/>
    </source>
</evidence>
<dbReference type="EC" id="2.3.1.-" evidence="4"/>
<evidence type="ECO:0000256" key="3">
    <source>
        <dbReference type="ARBA" id="ARBA00022946"/>
    </source>
</evidence>
<dbReference type="SUPFAM" id="SSF47005">
    <property type="entry name" value="Peripheral subunit-binding domain of 2-oxo acid dehydrogenase complex"/>
    <property type="match status" value="1"/>
</dbReference>
<proteinExistence type="inferred from homology"/>
<dbReference type="InterPro" id="IPR045257">
    <property type="entry name" value="E2/Pdx1"/>
</dbReference>
<evidence type="ECO:0000313" key="8">
    <source>
        <dbReference type="Proteomes" id="UP001642483"/>
    </source>
</evidence>
<accession>A0ABP0GKK4</accession>
<dbReference type="EMBL" id="CAWYQH010000130">
    <property type="protein sequence ID" value="CAK8692142.1"/>
    <property type="molecule type" value="Genomic_DNA"/>
</dbReference>
<dbReference type="InterPro" id="IPR023213">
    <property type="entry name" value="CAT-like_dom_sf"/>
</dbReference>
<keyword evidence="8" id="KW-1185">Reference proteome</keyword>
<organism evidence="7 8">
    <name type="scientific">Clavelina lepadiformis</name>
    <name type="common">Light-bulb sea squirt</name>
    <name type="synonym">Ascidia lepadiformis</name>
    <dbReference type="NCBI Taxonomy" id="159417"/>
    <lineage>
        <taxon>Eukaryota</taxon>
        <taxon>Metazoa</taxon>
        <taxon>Chordata</taxon>
        <taxon>Tunicata</taxon>
        <taxon>Ascidiacea</taxon>
        <taxon>Aplousobranchia</taxon>
        <taxon>Clavelinidae</taxon>
        <taxon>Clavelina</taxon>
    </lineage>
</organism>
<keyword evidence="4" id="KW-0808">Transferase</keyword>
<dbReference type="InterPro" id="IPR036625">
    <property type="entry name" value="E3-bd_dom_sf"/>
</dbReference>
<keyword evidence="4" id="KW-0012">Acyltransferase</keyword>
<dbReference type="Pfam" id="PF00364">
    <property type="entry name" value="Biotin_lipoyl"/>
    <property type="match status" value="1"/>
</dbReference>
<dbReference type="Gene3D" id="4.10.320.10">
    <property type="entry name" value="E3-binding domain"/>
    <property type="match status" value="1"/>
</dbReference>
<dbReference type="SUPFAM" id="SSF51230">
    <property type="entry name" value="Single hybrid motif"/>
    <property type="match status" value="1"/>
</dbReference>
<dbReference type="PROSITE" id="PS51826">
    <property type="entry name" value="PSBD"/>
    <property type="match status" value="1"/>
</dbReference>
<dbReference type="InterPro" id="IPR001078">
    <property type="entry name" value="2-oxoacid_DH_actylTfrase"/>
</dbReference>
<dbReference type="InterPro" id="IPR003016">
    <property type="entry name" value="2-oxoA_DH_lipoyl-BS"/>
</dbReference>
<keyword evidence="3" id="KW-0809">Transit peptide</keyword>
<dbReference type="Pfam" id="PF00198">
    <property type="entry name" value="2-oxoacid_dh"/>
    <property type="match status" value="1"/>
</dbReference>
<evidence type="ECO:0000313" key="7">
    <source>
        <dbReference type="EMBL" id="CAK8692142.1"/>
    </source>
</evidence>
<dbReference type="CDD" id="cd06849">
    <property type="entry name" value="lipoyl_domain"/>
    <property type="match status" value="1"/>
</dbReference>
<feature type="domain" description="Lipoyl-binding" evidence="5">
    <location>
        <begin position="28"/>
        <end position="104"/>
    </location>
</feature>
<evidence type="ECO:0000256" key="1">
    <source>
        <dbReference type="ARBA" id="ARBA00007317"/>
    </source>
</evidence>
<dbReference type="Proteomes" id="UP001642483">
    <property type="component" value="Unassembled WGS sequence"/>
</dbReference>
<dbReference type="Gene3D" id="2.40.50.100">
    <property type="match status" value="1"/>
</dbReference>
<dbReference type="InterPro" id="IPR011053">
    <property type="entry name" value="Single_hybrid_motif"/>
</dbReference>